<evidence type="ECO:0000256" key="4">
    <source>
        <dbReference type="ARBA" id="ARBA00023136"/>
    </source>
</evidence>
<feature type="transmembrane region" description="Helical" evidence="5">
    <location>
        <begin position="219"/>
        <end position="237"/>
    </location>
</feature>
<feature type="transmembrane region" description="Helical" evidence="5">
    <location>
        <begin position="340"/>
        <end position="365"/>
    </location>
</feature>
<evidence type="ECO:0000313" key="7">
    <source>
        <dbReference type="EMBL" id="KAJ8920256.1"/>
    </source>
</evidence>
<feature type="transmembrane region" description="Helical" evidence="5">
    <location>
        <begin position="77"/>
        <end position="95"/>
    </location>
</feature>
<evidence type="ECO:0000256" key="3">
    <source>
        <dbReference type="ARBA" id="ARBA00022989"/>
    </source>
</evidence>
<evidence type="ECO:0000256" key="5">
    <source>
        <dbReference type="SAM" id="Phobius"/>
    </source>
</evidence>
<comment type="subcellular location">
    <subcellularLocation>
        <location evidence="1">Membrane</location>
        <topology evidence="1">Multi-pass membrane protein</topology>
    </subcellularLocation>
</comment>
<gene>
    <name evidence="7" type="ORF">NQ315_011917</name>
</gene>
<dbReference type="AlphaFoldDB" id="A0AAV8W2E8"/>
<feature type="transmembrane region" description="Helical" evidence="5">
    <location>
        <begin position="101"/>
        <end position="124"/>
    </location>
</feature>
<dbReference type="SUPFAM" id="SSF103473">
    <property type="entry name" value="MFS general substrate transporter"/>
    <property type="match status" value="1"/>
</dbReference>
<dbReference type="InterPro" id="IPR005828">
    <property type="entry name" value="MFS_sugar_transport-like"/>
</dbReference>
<organism evidence="7 8">
    <name type="scientific">Exocentrus adspersus</name>
    <dbReference type="NCBI Taxonomy" id="1586481"/>
    <lineage>
        <taxon>Eukaryota</taxon>
        <taxon>Metazoa</taxon>
        <taxon>Ecdysozoa</taxon>
        <taxon>Arthropoda</taxon>
        <taxon>Hexapoda</taxon>
        <taxon>Insecta</taxon>
        <taxon>Pterygota</taxon>
        <taxon>Neoptera</taxon>
        <taxon>Endopterygota</taxon>
        <taxon>Coleoptera</taxon>
        <taxon>Polyphaga</taxon>
        <taxon>Cucujiformia</taxon>
        <taxon>Chrysomeloidea</taxon>
        <taxon>Cerambycidae</taxon>
        <taxon>Lamiinae</taxon>
        <taxon>Acanthocinini</taxon>
        <taxon>Exocentrus</taxon>
    </lineage>
</organism>
<evidence type="ECO:0000313" key="8">
    <source>
        <dbReference type="Proteomes" id="UP001159042"/>
    </source>
</evidence>
<comment type="caution">
    <text evidence="7">The sequence shown here is derived from an EMBL/GenBank/DDBJ whole genome shotgun (WGS) entry which is preliminary data.</text>
</comment>
<reference evidence="7 8" key="1">
    <citation type="journal article" date="2023" name="Insect Mol. Biol.">
        <title>Genome sequencing provides insights into the evolution of gene families encoding plant cell wall-degrading enzymes in longhorned beetles.</title>
        <authorList>
            <person name="Shin N.R."/>
            <person name="Okamura Y."/>
            <person name="Kirsch R."/>
            <person name="Pauchet Y."/>
        </authorList>
    </citation>
    <scope>NUCLEOTIDE SEQUENCE [LARGE SCALE GENOMIC DNA]</scope>
    <source>
        <strain evidence="7">EAD_L_NR</strain>
    </source>
</reference>
<feature type="transmembrane region" description="Helical" evidence="5">
    <location>
        <begin position="314"/>
        <end position="334"/>
    </location>
</feature>
<dbReference type="Proteomes" id="UP001159042">
    <property type="component" value="Unassembled WGS sequence"/>
</dbReference>
<feature type="transmembrane region" description="Helical" evidence="5">
    <location>
        <begin position="195"/>
        <end position="213"/>
    </location>
</feature>
<dbReference type="GO" id="GO:0016020">
    <property type="term" value="C:membrane"/>
    <property type="evidence" value="ECO:0007669"/>
    <property type="project" value="UniProtKB-SubCell"/>
</dbReference>
<keyword evidence="2 5" id="KW-0812">Transmembrane</keyword>
<dbReference type="InterPro" id="IPR036259">
    <property type="entry name" value="MFS_trans_sf"/>
</dbReference>
<dbReference type="Gene3D" id="1.20.1250.20">
    <property type="entry name" value="MFS general substrate transporter like domains"/>
    <property type="match status" value="2"/>
</dbReference>
<dbReference type="InterPro" id="IPR020846">
    <property type="entry name" value="MFS_dom"/>
</dbReference>
<evidence type="ECO:0000256" key="2">
    <source>
        <dbReference type="ARBA" id="ARBA00022692"/>
    </source>
</evidence>
<dbReference type="PANTHER" id="PTHR48021">
    <property type="match status" value="1"/>
</dbReference>
<feature type="transmembrane region" description="Helical" evidence="5">
    <location>
        <begin position="48"/>
        <end position="70"/>
    </location>
</feature>
<dbReference type="EMBL" id="JANEYG010000015">
    <property type="protein sequence ID" value="KAJ8920256.1"/>
    <property type="molecule type" value="Genomic_DNA"/>
</dbReference>
<keyword evidence="8" id="KW-1185">Reference proteome</keyword>
<keyword evidence="4 5" id="KW-0472">Membrane</keyword>
<feature type="transmembrane region" description="Helical" evidence="5">
    <location>
        <begin position="278"/>
        <end position="302"/>
    </location>
</feature>
<dbReference type="InterPro" id="IPR050549">
    <property type="entry name" value="MFS_Trehalose_Transporter"/>
</dbReference>
<dbReference type="PROSITE" id="PS50850">
    <property type="entry name" value="MFS"/>
    <property type="match status" value="1"/>
</dbReference>
<proteinExistence type="predicted"/>
<sequence>MMSYVAAFTGNIITFIAATSQSWTSPVLVKLEDAHKTPFDSPLSSEEASWISALLPFGAIFGPFIYGFLAELIGRKLTLLTCAVPFLFSYLLLAFAKVPWIYYVARFIAGTSLGGVFTVIPIYVGEIAEDSNRAPESPQYYVNKHRYEQAKTTLQKIRRGGDQVVENELSDMQVKVGEERGSFLDMFKQRGSVRAFFMAITLITFQQFSGASLEPELCSIIIGCTQFTASFLSPLIIERLGRKPLLLISLVGVIVSQVPLGAYAYLKEHHRDVSGISFLPIICLVGYIIAYNTGIGPIPWAMLGELFPANIRSIASSTVTAFCWFLSFLITKYFKSISNSIGMSASFLIFAGCCVVAVPYCYYYVIETKAKSLKEIQEILNGQNWKS</sequence>
<feature type="transmembrane region" description="Helical" evidence="5">
    <location>
        <begin position="244"/>
        <end position="266"/>
    </location>
</feature>
<dbReference type="PANTHER" id="PTHR48021:SF47">
    <property type="entry name" value="GH17672P"/>
    <property type="match status" value="1"/>
</dbReference>
<dbReference type="Pfam" id="PF00083">
    <property type="entry name" value="Sugar_tr"/>
    <property type="match status" value="2"/>
</dbReference>
<feature type="domain" description="Major facilitator superfamily (MFS) profile" evidence="6">
    <location>
        <begin position="1"/>
        <end position="369"/>
    </location>
</feature>
<protein>
    <recommendedName>
        <fullName evidence="6">Major facilitator superfamily (MFS) profile domain-containing protein</fullName>
    </recommendedName>
</protein>
<keyword evidence="3 5" id="KW-1133">Transmembrane helix</keyword>
<evidence type="ECO:0000256" key="1">
    <source>
        <dbReference type="ARBA" id="ARBA00004141"/>
    </source>
</evidence>
<dbReference type="GO" id="GO:0022857">
    <property type="term" value="F:transmembrane transporter activity"/>
    <property type="evidence" value="ECO:0007669"/>
    <property type="project" value="InterPro"/>
</dbReference>
<evidence type="ECO:0000259" key="6">
    <source>
        <dbReference type="PROSITE" id="PS50850"/>
    </source>
</evidence>
<accession>A0AAV8W2E8</accession>
<name>A0AAV8W2E8_9CUCU</name>